<keyword evidence="4 6" id="KW-1133">Transmembrane helix</keyword>
<feature type="domain" description="Cytochrome b561 bacterial/Ni-hydrogenase" evidence="7">
    <location>
        <begin position="7"/>
        <end position="169"/>
    </location>
</feature>
<dbReference type="GO" id="GO:0009055">
    <property type="term" value="F:electron transfer activity"/>
    <property type="evidence" value="ECO:0007669"/>
    <property type="project" value="InterPro"/>
</dbReference>
<evidence type="ECO:0000313" key="8">
    <source>
        <dbReference type="EMBL" id="OQX01745.1"/>
    </source>
</evidence>
<keyword evidence="3 6" id="KW-0812">Transmembrane</keyword>
<dbReference type="Proteomes" id="UP000192491">
    <property type="component" value="Unassembled WGS sequence"/>
</dbReference>
<evidence type="ECO:0000259" key="7">
    <source>
        <dbReference type="Pfam" id="PF01292"/>
    </source>
</evidence>
<dbReference type="InterPro" id="IPR051542">
    <property type="entry name" value="Hydrogenase_cytochrome"/>
</dbReference>
<evidence type="ECO:0000256" key="3">
    <source>
        <dbReference type="ARBA" id="ARBA00022692"/>
    </source>
</evidence>
<dbReference type="InterPro" id="IPR016174">
    <property type="entry name" value="Di-haem_cyt_TM"/>
</dbReference>
<dbReference type="Gene3D" id="1.20.950.20">
    <property type="entry name" value="Transmembrane di-heme cytochromes, Chain C"/>
    <property type="match status" value="1"/>
</dbReference>
<comment type="caution">
    <text evidence="8">The sequence shown here is derived from an EMBL/GenBank/DDBJ whole genome shotgun (WGS) entry which is preliminary data.</text>
</comment>
<accession>A0A1Y1QBG0</accession>
<feature type="transmembrane region" description="Helical" evidence="6">
    <location>
        <begin position="96"/>
        <end position="123"/>
    </location>
</feature>
<dbReference type="Pfam" id="PF01292">
    <property type="entry name" value="Ni_hydr_CYTB"/>
    <property type="match status" value="1"/>
</dbReference>
<dbReference type="GO" id="GO:0005886">
    <property type="term" value="C:plasma membrane"/>
    <property type="evidence" value="ECO:0007669"/>
    <property type="project" value="UniProtKB-SubCell"/>
</dbReference>
<keyword evidence="5 6" id="KW-0472">Membrane</keyword>
<dbReference type="GO" id="GO:0020037">
    <property type="term" value="F:heme binding"/>
    <property type="evidence" value="ECO:0007669"/>
    <property type="project" value="TreeGrafter"/>
</dbReference>
<dbReference type="InterPro" id="IPR011577">
    <property type="entry name" value="Cyt_b561_bac/Ni-Hgenase"/>
</dbReference>
<feature type="transmembrane region" description="Helical" evidence="6">
    <location>
        <begin position="135"/>
        <end position="157"/>
    </location>
</feature>
<organism evidence="8 9">
    <name type="scientific">Thiothrix lacustris</name>
    <dbReference type="NCBI Taxonomy" id="525917"/>
    <lineage>
        <taxon>Bacteria</taxon>
        <taxon>Pseudomonadati</taxon>
        <taxon>Pseudomonadota</taxon>
        <taxon>Gammaproteobacteria</taxon>
        <taxon>Thiotrichales</taxon>
        <taxon>Thiotrichaceae</taxon>
        <taxon>Thiothrix</taxon>
    </lineage>
</organism>
<evidence type="ECO:0000313" key="9">
    <source>
        <dbReference type="Proteomes" id="UP000192491"/>
    </source>
</evidence>
<reference evidence="8 9" key="1">
    <citation type="submission" date="2017-01" db="EMBL/GenBank/DDBJ databases">
        <title>Novel large sulfur bacteria in the metagenomes of groundwater-fed chemosynthetic microbial mats in the Lake Huron basin.</title>
        <authorList>
            <person name="Sharrar A.M."/>
            <person name="Flood B.E."/>
            <person name="Bailey J.V."/>
            <person name="Jones D.S."/>
            <person name="Biddanda B."/>
            <person name="Ruberg S.A."/>
            <person name="Marcus D.N."/>
            <person name="Dick G.J."/>
        </authorList>
    </citation>
    <scope>NUCLEOTIDE SEQUENCE [LARGE SCALE GENOMIC DNA]</scope>
    <source>
        <strain evidence="8">A8</strain>
    </source>
</reference>
<evidence type="ECO:0000256" key="1">
    <source>
        <dbReference type="ARBA" id="ARBA00004651"/>
    </source>
</evidence>
<feature type="transmembrane region" description="Helical" evidence="6">
    <location>
        <begin position="37"/>
        <end position="56"/>
    </location>
</feature>
<protein>
    <submittedName>
        <fullName evidence="8">Cytochrome B</fullName>
    </submittedName>
</protein>
<feature type="transmembrane region" description="Helical" evidence="6">
    <location>
        <begin position="186"/>
        <end position="204"/>
    </location>
</feature>
<proteinExistence type="predicted"/>
<dbReference type="PANTHER" id="PTHR30485">
    <property type="entry name" value="NI/FE-HYDROGENASE 1 B-TYPE CYTOCHROME SUBUNIT"/>
    <property type="match status" value="1"/>
</dbReference>
<feature type="transmembrane region" description="Helical" evidence="6">
    <location>
        <begin position="14"/>
        <end position="30"/>
    </location>
</feature>
<gene>
    <name evidence="8" type="ORF">BWK73_45115</name>
</gene>
<evidence type="ECO:0000256" key="2">
    <source>
        <dbReference type="ARBA" id="ARBA00022475"/>
    </source>
</evidence>
<sequence>MLQRILVWDLPTRVFHWSFALSFAGAYLTAESERYRDIHLALGYVFLGMLVFRLVWGLVGTAYVRFLAFWFKPAEIVAYLRALLSPQPQHYVGHNPAGGVAIFLLLALGLLISVSGLGLYWEIGDEDWFEELHEIAANVMLLVVGVHIAGVLVSSVLHKENLVRAMLTGYKTADTENVIVRPYRGLGLWMLGGAIVFLMIYLGIPLSFV</sequence>
<dbReference type="PANTHER" id="PTHR30485:SF2">
    <property type="entry name" value="BLL0597 PROTEIN"/>
    <property type="match status" value="1"/>
</dbReference>
<comment type="subcellular location">
    <subcellularLocation>
        <location evidence="1">Cell membrane</location>
        <topology evidence="1">Multi-pass membrane protein</topology>
    </subcellularLocation>
</comment>
<dbReference type="AlphaFoldDB" id="A0A1Y1QBG0"/>
<evidence type="ECO:0000256" key="4">
    <source>
        <dbReference type="ARBA" id="ARBA00022989"/>
    </source>
</evidence>
<name>A0A1Y1QBG0_9GAMM</name>
<dbReference type="EMBL" id="MTEJ01000549">
    <property type="protein sequence ID" value="OQX01745.1"/>
    <property type="molecule type" value="Genomic_DNA"/>
</dbReference>
<dbReference type="SUPFAM" id="SSF81342">
    <property type="entry name" value="Transmembrane di-heme cytochromes"/>
    <property type="match status" value="1"/>
</dbReference>
<evidence type="ECO:0000256" key="6">
    <source>
        <dbReference type="SAM" id="Phobius"/>
    </source>
</evidence>
<keyword evidence="2" id="KW-1003">Cell membrane</keyword>
<dbReference type="GO" id="GO:0022904">
    <property type="term" value="P:respiratory electron transport chain"/>
    <property type="evidence" value="ECO:0007669"/>
    <property type="project" value="InterPro"/>
</dbReference>
<evidence type="ECO:0000256" key="5">
    <source>
        <dbReference type="ARBA" id="ARBA00023136"/>
    </source>
</evidence>